<organism evidence="1 2">
    <name type="scientific">Haematococcus lacustris</name>
    <name type="common">Green alga</name>
    <name type="synonym">Haematococcus pluvialis</name>
    <dbReference type="NCBI Taxonomy" id="44745"/>
    <lineage>
        <taxon>Eukaryota</taxon>
        <taxon>Viridiplantae</taxon>
        <taxon>Chlorophyta</taxon>
        <taxon>core chlorophytes</taxon>
        <taxon>Chlorophyceae</taxon>
        <taxon>CS clade</taxon>
        <taxon>Chlamydomonadales</taxon>
        <taxon>Haematococcaceae</taxon>
        <taxon>Haematococcus</taxon>
    </lineage>
</organism>
<feature type="non-terminal residue" evidence="1">
    <location>
        <position position="1"/>
    </location>
</feature>
<reference evidence="1 2" key="1">
    <citation type="submission" date="2020-02" db="EMBL/GenBank/DDBJ databases">
        <title>Draft genome sequence of Haematococcus lacustris strain NIES-144.</title>
        <authorList>
            <person name="Morimoto D."/>
            <person name="Nakagawa S."/>
            <person name="Yoshida T."/>
            <person name="Sawayama S."/>
        </authorList>
    </citation>
    <scope>NUCLEOTIDE SEQUENCE [LARGE SCALE GENOMIC DNA]</scope>
    <source>
        <strain evidence="1 2">NIES-144</strain>
    </source>
</reference>
<comment type="caution">
    <text evidence="1">The sequence shown here is derived from an EMBL/GenBank/DDBJ whole genome shotgun (WGS) entry which is preliminary data.</text>
</comment>
<dbReference type="Proteomes" id="UP000485058">
    <property type="component" value="Unassembled WGS sequence"/>
</dbReference>
<name>A0A6A0AFF2_HAELA</name>
<feature type="non-terminal residue" evidence="1">
    <location>
        <position position="39"/>
    </location>
</feature>
<gene>
    <name evidence="1" type="ORF">HaLaN_30405</name>
</gene>
<evidence type="ECO:0000313" key="1">
    <source>
        <dbReference type="EMBL" id="GFH31372.1"/>
    </source>
</evidence>
<dbReference type="AlphaFoldDB" id="A0A6A0AFF2"/>
<accession>A0A6A0AFF2</accession>
<protein>
    <submittedName>
        <fullName evidence="1">Uncharacterized protein</fullName>
    </submittedName>
</protein>
<dbReference type="EMBL" id="BLLF01005576">
    <property type="protein sequence ID" value="GFH31372.1"/>
    <property type="molecule type" value="Genomic_DNA"/>
</dbReference>
<evidence type="ECO:0000313" key="2">
    <source>
        <dbReference type="Proteomes" id="UP000485058"/>
    </source>
</evidence>
<proteinExistence type="predicted"/>
<sequence length="39" mass="4358">RLVAALPRSLLRRYCQAVELHAVAGRRGLTSWSSVYATE</sequence>
<keyword evidence="2" id="KW-1185">Reference proteome</keyword>